<dbReference type="CDD" id="cd03362">
    <property type="entry name" value="TOPRIM_TopoIA_TopoIII"/>
    <property type="match status" value="1"/>
</dbReference>
<dbReference type="PROSITE" id="PS00396">
    <property type="entry name" value="TOPO_IA_1"/>
    <property type="match status" value="1"/>
</dbReference>
<dbReference type="CDD" id="cd00186">
    <property type="entry name" value="TOP1Ac"/>
    <property type="match status" value="1"/>
</dbReference>
<sequence>MRLFIAEKPSVATAIAEVLGITKKSRGFFECNTGDMVTWCFGHMLEQAEPDRYTADDVPMRDGKKIWRVEDLPIIPQEWILQAKPDAKDQLEQIGLLISKATEIVHCGDPDREGQNLVDEVLDLYKNQSPVLRYWASSIDSVAVKRALESLTDNALKKSFGDASIGRQRADWLIGMNLSRAFTLRAERAGSRALITVGRVQTPVLSLIVHRDREVENFIPIPFHTLKATLNHPEGSFSAKWKAKEDQAGLDAEGRLISTEIADALILQMKDAVATVTDAKSVAKKQQQPTAFSLSALTILASKKFGYSAQDVLDICQGLYDKKITTYPRSDCGYLPESQFADAKEVLAAIKIVTPELAALVDTADPTIKSKTWDDSKVTAHHGIIPTMEAHNKNQLSEKEKTIYDLIVRSYLAQFYPVHQFLSTTVQIDIDGESFTTSGKVVTHNGWKDVYADPDDDTDESDKDDASQRLPKLTSGESLTLGALERKDAKTKAPSRFNEGSIIAAMIGIHKHSDLSAADKKLLREGDGLGTEATRASILSELKRREYLTIQGKHLISTTMGRAIIDALPSMVKSPVLTALFERMLKSVEIGEMKLEDFIAKQESFIRDQVEKANVGSVKIAGAKSVTPISDIHKCGACNHGLSRRPSSKRGRYWWGCSNYPTCPQMYADFNGKPNFSKPIVPKEKPAES</sequence>
<evidence type="ECO:0000256" key="10">
    <source>
        <dbReference type="SAM" id="MobiDB-lite"/>
    </source>
</evidence>
<evidence type="ECO:0000256" key="4">
    <source>
        <dbReference type="ARBA" id="ARBA00022723"/>
    </source>
</evidence>
<dbReference type="InterPro" id="IPR000380">
    <property type="entry name" value="Topo_IA"/>
</dbReference>
<evidence type="ECO:0000256" key="2">
    <source>
        <dbReference type="ARBA" id="ARBA00009446"/>
    </source>
</evidence>
<evidence type="ECO:0000256" key="1">
    <source>
        <dbReference type="ARBA" id="ARBA00000213"/>
    </source>
</evidence>
<evidence type="ECO:0000313" key="14">
    <source>
        <dbReference type="Proteomes" id="UP001489333"/>
    </source>
</evidence>
<evidence type="ECO:0000259" key="12">
    <source>
        <dbReference type="PROSITE" id="PS52039"/>
    </source>
</evidence>
<evidence type="ECO:0000259" key="11">
    <source>
        <dbReference type="PROSITE" id="PS50880"/>
    </source>
</evidence>
<name>A0ABU9UY64_9GAMM</name>
<evidence type="ECO:0000256" key="6">
    <source>
        <dbReference type="ARBA" id="ARBA00030003"/>
    </source>
</evidence>
<keyword evidence="14" id="KW-1185">Reference proteome</keyword>
<evidence type="ECO:0000256" key="7">
    <source>
        <dbReference type="ARBA" id="ARBA00031985"/>
    </source>
</evidence>
<dbReference type="Pfam" id="PF01131">
    <property type="entry name" value="Topoisom_bac"/>
    <property type="match status" value="1"/>
</dbReference>
<dbReference type="SMART" id="SM00436">
    <property type="entry name" value="TOP1Bc"/>
    <property type="match status" value="1"/>
</dbReference>
<comment type="similarity">
    <text evidence="2">Belongs to the type IA topoisomerase family.</text>
</comment>
<keyword evidence="5" id="KW-0460">Magnesium</keyword>
<gene>
    <name evidence="13" type="ORF">AAGS29_19005</name>
</gene>
<feature type="compositionally biased region" description="Acidic residues" evidence="10">
    <location>
        <begin position="452"/>
        <end position="463"/>
    </location>
</feature>
<dbReference type="Pfam" id="PF01751">
    <property type="entry name" value="Toprim"/>
    <property type="match status" value="1"/>
</dbReference>
<dbReference type="InterPro" id="IPR005738">
    <property type="entry name" value="TopoIII"/>
</dbReference>
<evidence type="ECO:0000313" key="13">
    <source>
        <dbReference type="EMBL" id="MEM6250688.1"/>
    </source>
</evidence>
<evidence type="ECO:0000256" key="8">
    <source>
        <dbReference type="ARBA" id="ARBA00032235"/>
    </source>
</evidence>
<keyword evidence="4" id="KW-0479">Metal-binding</keyword>
<dbReference type="InterPro" id="IPR003602">
    <property type="entry name" value="Topo_IA_DNA-bd_dom"/>
</dbReference>
<dbReference type="SMART" id="SM00493">
    <property type="entry name" value="TOPRIM"/>
    <property type="match status" value="1"/>
</dbReference>
<evidence type="ECO:0000256" key="3">
    <source>
        <dbReference type="ARBA" id="ARBA00012891"/>
    </source>
</evidence>
<dbReference type="EMBL" id="JBCHKU010000034">
    <property type="protein sequence ID" value="MEM6250688.1"/>
    <property type="molecule type" value="Genomic_DNA"/>
</dbReference>
<feature type="domain" description="Toprim" evidence="11">
    <location>
        <begin position="1"/>
        <end position="140"/>
    </location>
</feature>
<accession>A0ABU9UY64</accession>
<dbReference type="InterPro" id="IPR023406">
    <property type="entry name" value="Topo_IA_AS"/>
</dbReference>
<dbReference type="PANTHER" id="PTHR11390:SF21">
    <property type="entry name" value="DNA TOPOISOMERASE 3-ALPHA"/>
    <property type="match status" value="1"/>
</dbReference>
<organism evidence="13 14">
    <name type="scientific">Shewanella vaxholmensis</name>
    <dbReference type="NCBI Taxonomy" id="3063535"/>
    <lineage>
        <taxon>Bacteria</taxon>
        <taxon>Pseudomonadati</taxon>
        <taxon>Pseudomonadota</taxon>
        <taxon>Gammaproteobacteria</taxon>
        <taxon>Alteromonadales</taxon>
        <taxon>Shewanellaceae</taxon>
        <taxon>Shewanella</taxon>
    </lineage>
</organism>
<proteinExistence type="inferred from homology"/>
<dbReference type="RefSeq" id="WP_219252181.1">
    <property type="nucleotide sequence ID" value="NZ_JBCHKU010000034.1"/>
</dbReference>
<feature type="domain" description="Topo IA-type catalytic" evidence="12">
    <location>
        <begin position="157"/>
        <end position="610"/>
    </location>
</feature>
<evidence type="ECO:0000256" key="9">
    <source>
        <dbReference type="ARBA" id="ARBA00032877"/>
    </source>
</evidence>
<comment type="catalytic activity">
    <reaction evidence="1">
        <text>ATP-independent breakage of single-stranded DNA, followed by passage and rejoining.</text>
        <dbReference type="EC" id="5.6.2.1"/>
    </reaction>
</comment>
<dbReference type="EC" id="5.6.2.1" evidence="3"/>
<dbReference type="InterPro" id="IPR034144">
    <property type="entry name" value="TOPRIM_TopoIII"/>
</dbReference>
<dbReference type="PANTHER" id="PTHR11390">
    <property type="entry name" value="PROKARYOTIC DNA TOPOISOMERASE"/>
    <property type="match status" value="1"/>
</dbReference>
<dbReference type="Proteomes" id="UP001489333">
    <property type="component" value="Unassembled WGS sequence"/>
</dbReference>
<dbReference type="PROSITE" id="PS50880">
    <property type="entry name" value="TOPRIM"/>
    <property type="match status" value="1"/>
</dbReference>
<dbReference type="InterPro" id="IPR003601">
    <property type="entry name" value="Topo_IA_2"/>
</dbReference>
<protein>
    <recommendedName>
        <fullName evidence="3">DNA topoisomerase</fullName>
        <ecNumber evidence="3">5.6.2.1</ecNumber>
    </recommendedName>
    <alternativeName>
        <fullName evidence="9">Omega-protein</fullName>
    </alternativeName>
    <alternativeName>
        <fullName evidence="8">Relaxing enzyme</fullName>
    </alternativeName>
    <alternativeName>
        <fullName evidence="6">Swivelase</fullName>
    </alternativeName>
    <alternativeName>
        <fullName evidence="7">Untwisting enzyme</fullName>
    </alternativeName>
</protein>
<dbReference type="PROSITE" id="PS52039">
    <property type="entry name" value="TOPO_IA_2"/>
    <property type="match status" value="1"/>
</dbReference>
<dbReference type="SMART" id="SM00437">
    <property type="entry name" value="TOP1Ac"/>
    <property type="match status" value="1"/>
</dbReference>
<dbReference type="NCBIfam" id="TIGR01056">
    <property type="entry name" value="topB"/>
    <property type="match status" value="1"/>
</dbReference>
<dbReference type="InterPro" id="IPR013497">
    <property type="entry name" value="Topo_IA_cen"/>
</dbReference>
<reference evidence="13 14" key="1">
    <citation type="submission" date="2024-04" db="EMBL/GenBank/DDBJ databases">
        <title>Novel Shewanella species isolated from Baltic Sea sediments.</title>
        <authorList>
            <person name="Martin-Rodriguez A.J."/>
            <person name="Fernandez-Juarez V."/>
            <person name="Valeriano V.D."/>
            <person name="Mihindukulasooriya I."/>
            <person name="Ceresnova L."/>
            <person name="Joffre E."/>
            <person name="Jensie-Markopoulos S."/>
            <person name="Moore E.R.B."/>
            <person name="Sjoling A."/>
        </authorList>
    </citation>
    <scope>NUCLEOTIDE SEQUENCE [LARGE SCALE GENOMIC DNA]</scope>
    <source>
        <strain evidence="13 14">VAX-SP0-0CM-1</strain>
    </source>
</reference>
<comment type="caution">
    <text evidence="13">The sequence shown here is derived from an EMBL/GenBank/DDBJ whole genome shotgun (WGS) entry which is preliminary data.</text>
</comment>
<feature type="region of interest" description="Disordered" evidence="10">
    <location>
        <begin position="447"/>
        <end position="471"/>
    </location>
</feature>
<dbReference type="NCBIfam" id="NF005829">
    <property type="entry name" value="PRK07726.1"/>
    <property type="match status" value="1"/>
</dbReference>
<dbReference type="InterPro" id="IPR006171">
    <property type="entry name" value="TOPRIM_dom"/>
</dbReference>
<evidence type="ECO:0000256" key="5">
    <source>
        <dbReference type="ARBA" id="ARBA00022842"/>
    </source>
</evidence>